<organism evidence="1 2">
    <name type="scientific">Colletotrichum truncatum</name>
    <name type="common">Anthracnose fungus</name>
    <name type="synonym">Colletotrichum capsici</name>
    <dbReference type="NCBI Taxonomy" id="5467"/>
    <lineage>
        <taxon>Eukaryota</taxon>
        <taxon>Fungi</taxon>
        <taxon>Dikarya</taxon>
        <taxon>Ascomycota</taxon>
        <taxon>Pezizomycotina</taxon>
        <taxon>Sordariomycetes</taxon>
        <taxon>Hypocreomycetidae</taxon>
        <taxon>Glomerellales</taxon>
        <taxon>Glomerellaceae</taxon>
        <taxon>Colletotrichum</taxon>
        <taxon>Colletotrichum truncatum species complex</taxon>
    </lineage>
</organism>
<sequence>MKSSVILSVIGAALAVASAIPDNALENRQAKRCKIFQIFRSPDQTSGGAPGFVGTPTCCCQNAQCHVVDIANGINTSANLNIFLDGDFRIIDARSQDKGKIGSNDIRGATYTVASQGGCTK</sequence>
<accession>A0ACC3Z6X8</accession>
<evidence type="ECO:0000313" key="2">
    <source>
        <dbReference type="Proteomes" id="UP000805649"/>
    </source>
</evidence>
<dbReference type="EMBL" id="VUJX02000003">
    <property type="protein sequence ID" value="KAL0939849.1"/>
    <property type="molecule type" value="Genomic_DNA"/>
</dbReference>
<proteinExistence type="predicted"/>
<reference evidence="1 2" key="1">
    <citation type="journal article" date="2020" name="Phytopathology">
        <title>Genome Sequence Resources of Colletotrichum truncatum, C. plurivorum, C. musicola, and C. sojae: Four Species Pathogenic to Soybean (Glycine max).</title>
        <authorList>
            <person name="Rogerio F."/>
            <person name="Boufleur T.R."/>
            <person name="Ciampi-Guillardi M."/>
            <person name="Sukno S.A."/>
            <person name="Thon M.R."/>
            <person name="Massola Junior N.S."/>
            <person name="Baroncelli R."/>
        </authorList>
    </citation>
    <scope>NUCLEOTIDE SEQUENCE [LARGE SCALE GENOMIC DNA]</scope>
    <source>
        <strain evidence="1 2">CMES1059</strain>
    </source>
</reference>
<protein>
    <submittedName>
        <fullName evidence="1">Uncharacterized protein</fullName>
    </submittedName>
</protein>
<gene>
    <name evidence="1" type="ORF">CTRU02_206459</name>
</gene>
<dbReference type="Proteomes" id="UP000805649">
    <property type="component" value="Unassembled WGS sequence"/>
</dbReference>
<keyword evidence="2" id="KW-1185">Reference proteome</keyword>
<comment type="caution">
    <text evidence="1">The sequence shown here is derived from an EMBL/GenBank/DDBJ whole genome shotgun (WGS) entry which is preliminary data.</text>
</comment>
<evidence type="ECO:0000313" key="1">
    <source>
        <dbReference type="EMBL" id="KAL0939849.1"/>
    </source>
</evidence>
<name>A0ACC3Z6X8_COLTU</name>